<accession>A0A4S8QSW2</accession>
<evidence type="ECO:0000259" key="4">
    <source>
        <dbReference type="Pfam" id="PF08240"/>
    </source>
</evidence>
<dbReference type="Pfam" id="PF00107">
    <property type="entry name" value="ADH_zinc_N"/>
    <property type="match status" value="1"/>
</dbReference>
<evidence type="ECO:0000256" key="2">
    <source>
        <dbReference type="ARBA" id="ARBA00023002"/>
    </source>
</evidence>
<keyword evidence="2" id="KW-0560">Oxidoreductase</keyword>
<organism evidence="5 6">
    <name type="scientific">Botrytis galanthina</name>
    <dbReference type="NCBI Taxonomy" id="278940"/>
    <lineage>
        <taxon>Eukaryota</taxon>
        <taxon>Fungi</taxon>
        <taxon>Dikarya</taxon>
        <taxon>Ascomycota</taxon>
        <taxon>Pezizomycotina</taxon>
        <taxon>Leotiomycetes</taxon>
        <taxon>Helotiales</taxon>
        <taxon>Sclerotiniaceae</taxon>
        <taxon>Botrytis</taxon>
    </lineage>
</organism>
<dbReference type="InterPro" id="IPR011032">
    <property type="entry name" value="GroES-like_sf"/>
</dbReference>
<proteinExistence type="inferred from homology"/>
<reference evidence="5 6" key="1">
    <citation type="submission" date="2017-12" db="EMBL/GenBank/DDBJ databases">
        <title>Comparative genomics of Botrytis spp.</title>
        <authorList>
            <person name="Valero-Jimenez C.A."/>
            <person name="Tapia P."/>
            <person name="Veloso J."/>
            <person name="Silva-Moreno E."/>
            <person name="Staats M."/>
            <person name="Valdes J.H."/>
            <person name="Van Kan J.A.L."/>
        </authorList>
    </citation>
    <scope>NUCLEOTIDE SEQUENCE [LARGE SCALE GENOMIC DNA]</scope>
    <source>
        <strain evidence="5 6">MUCL435</strain>
    </source>
</reference>
<dbReference type="PANTHER" id="PTHR45348:SF2">
    <property type="entry name" value="ZINC-TYPE ALCOHOL DEHYDROGENASE-LIKE PROTEIN C2E1P3.01"/>
    <property type="match status" value="1"/>
</dbReference>
<name>A0A4S8QSW2_9HELO</name>
<dbReference type="EMBL" id="PQXL01000968">
    <property type="protein sequence ID" value="THV43744.1"/>
    <property type="molecule type" value="Genomic_DNA"/>
</dbReference>
<evidence type="ECO:0000259" key="3">
    <source>
        <dbReference type="Pfam" id="PF00107"/>
    </source>
</evidence>
<dbReference type="SUPFAM" id="SSF51735">
    <property type="entry name" value="NAD(P)-binding Rossmann-fold domains"/>
    <property type="match status" value="1"/>
</dbReference>
<comment type="similarity">
    <text evidence="1">Belongs to the zinc-containing alcohol dehydrogenase family.</text>
</comment>
<evidence type="ECO:0000313" key="5">
    <source>
        <dbReference type="EMBL" id="THV43744.1"/>
    </source>
</evidence>
<dbReference type="Gene3D" id="3.90.180.10">
    <property type="entry name" value="Medium-chain alcohol dehydrogenases, catalytic domain"/>
    <property type="match status" value="1"/>
</dbReference>
<comment type="caution">
    <text evidence="5">The sequence shown here is derived from an EMBL/GenBank/DDBJ whole genome shotgun (WGS) entry which is preliminary data.</text>
</comment>
<feature type="domain" description="Alcohol dehydrogenase-like C-terminal" evidence="3">
    <location>
        <begin position="172"/>
        <end position="255"/>
    </location>
</feature>
<protein>
    <recommendedName>
        <fullName evidence="7">Enoyl reductase (ER) domain-containing protein</fullName>
    </recommendedName>
</protein>
<dbReference type="InterPro" id="IPR013149">
    <property type="entry name" value="ADH-like_C"/>
</dbReference>
<dbReference type="Pfam" id="PF08240">
    <property type="entry name" value="ADH_N"/>
    <property type="match status" value="1"/>
</dbReference>
<dbReference type="Proteomes" id="UP000308671">
    <property type="component" value="Unassembled WGS sequence"/>
</dbReference>
<evidence type="ECO:0000313" key="6">
    <source>
        <dbReference type="Proteomes" id="UP000308671"/>
    </source>
</evidence>
<dbReference type="InterPro" id="IPR013154">
    <property type="entry name" value="ADH-like_N"/>
</dbReference>
<dbReference type="Gene3D" id="3.40.50.720">
    <property type="entry name" value="NAD(P)-binding Rossmann-like Domain"/>
    <property type="match status" value="1"/>
</dbReference>
<dbReference type="InterPro" id="IPR036291">
    <property type="entry name" value="NAD(P)-bd_dom_sf"/>
</dbReference>
<dbReference type="AlphaFoldDB" id="A0A4S8QSW2"/>
<keyword evidence="6" id="KW-1185">Reference proteome</keyword>
<feature type="domain" description="Alcohol dehydrogenase-like N-terminal" evidence="4">
    <location>
        <begin position="28"/>
        <end position="117"/>
    </location>
</feature>
<sequence length="288" mass="31203">MINQAAWLDGVGHTFRVSPIDIPTININKVVIKNHSIAINPIDWKVRDLGWLIQTWPMVLGCDTAGVVIDVGSDVYHIKKGNRVIGYAVSLISQKPKNGAFQRYVAVEAVKVAKIPESLSFNDACVVPLALDTAATDLFSDRNQGYLGFEWPTLPAKTSDKKLIVYSGSSSVGALGIQLAAATGTYIIAVASPKNFDFCRSYGAHEVFDYNNPVVIDHVVQAMKAATPSDFVDILDTISQDESFKIVIPILKKLGIGNLATVFPKSSEIPATSKTNYIKGINNIVDPL</sequence>
<dbReference type="SUPFAM" id="SSF50129">
    <property type="entry name" value="GroES-like"/>
    <property type="match status" value="1"/>
</dbReference>
<gene>
    <name evidence="5" type="ORF">BGAL_0973g00020</name>
</gene>
<evidence type="ECO:0008006" key="7">
    <source>
        <dbReference type="Google" id="ProtNLM"/>
    </source>
</evidence>
<dbReference type="OrthoDB" id="48317at2759"/>
<evidence type="ECO:0000256" key="1">
    <source>
        <dbReference type="ARBA" id="ARBA00008072"/>
    </source>
</evidence>
<dbReference type="CDD" id="cd08249">
    <property type="entry name" value="enoyl_reductase_like"/>
    <property type="match status" value="1"/>
</dbReference>
<dbReference type="GO" id="GO:0016651">
    <property type="term" value="F:oxidoreductase activity, acting on NAD(P)H"/>
    <property type="evidence" value="ECO:0007669"/>
    <property type="project" value="InterPro"/>
</dbReference>
<dbReference type="InterPro" id="IPR047122">
    <property type="entry name" value="Trans-enoyl_RdTase-like"/>
</dbReference>
<dbReference type="PANTHER" id="PTHR45348">
    <property type="entry name" value="HYPOTHETICAL OXIDOREDUCTASE (EUROFUNG)"/>
    <property type="match status" value="1"/>
</dbReference>